<dbReference type="EMBL" id="GBBM01007981">
    <property type="protein sequence ID" value="JAC27437.1"/>
    <property type="molecule type" value="mRNA"/>
</dbReference>
<protein>
    <submittedName>
        <fullName evidence="1">Putative secreted protein</fullName>
    </submittedName>
</protein>
<reference evidence="1" key="1">
    <citation type="submission" date="2014-03" db="EMBL/GenBank/DDBJ databases">
        <title>The sialotranscriptome of Amblyomma triste, Amblyomma parvum and Amblyomma cajennense ticks, uncovered by 454-based RNA-seq.</title>
        <authorList>
            <person name="Garcia G.R."/>
            <person name="Gardinassi L.G."/>
            <person name="Ribeiro J.M."/>
            <person name="Anatriello E."/>
            <person name="Ferreira B.R."/>
            <person name="Moreira H.N."/>
            <person name="Mafra C."/>
            <person name="Olegario M.M."/>
            <person name="Szabo P.J."/>
            <person name="Miranda-Santos I.K."/>
            <person name="Maruyama S.R."/>
        </authorList>
    </citation>
    <scope>NUCLEOTIDE SEQUENCE</scope>
    <source>
        <strain evidence="1">Mato Grasso do Sul</strain>
        <tissue evidence="1">Salivary glands</tissue>
    </source>
</reference>
<evidence type="ECO:0000313" key="1">
    <source>
        <dbReference type="EMBL" id="JAC27437.1"/>
    </source>
</evidence>
<dbReference type="AlphaFoldDB" id="A0A023G0Z3"/>
<proteinExistence type="evidence at transcript level"/>
<sequence length="81" mass="9460">MYLLTLAFVYFLQHSFFFAKLMCALLVRAIVYLEIVDEHFLLHVSEQGKCRYADHNVASSEGVLLRCQIKLSHVEQRRSGR</sequence>
<accession>A0A023G0Z3</accession>
<name>A0A023G0Z3_AMBTT</name>
<organism evidence="1">
    <name type="scientific">Amblyomma triste</name>
    <name type="common">Neotropical tick</name>
    <dbReference type="NCBI Taxonomy" id="251400"/>
    <lineage>
        <taxon>Eukaryota</taxon>
        <taxon>Metazoa</taxon>
        <taxon>Ecdysozoa</taxon>
        <taxon>Arthropoda</taxon>
        <taxon>Chelicerata</taxon>
        <taxon>Arachnida</taxon>
        <taxon>Acari</taxon>
        <taxon>Parasitiformes</taxon>
        <taxon>Ixodida</taxon>
        <taxon>Ixodoidea</taxon>
        <taxon>Ixodidae</taxon>
        <taxon>Amblyomminae</taxon>
        <taxon>Amblyomma</taxon>
    </lineage>
</organism>
<feature type="non-terminal residue" evidence="1">
    <location>
        <position position="81"/>
    </location>
</feature>